<name>A0A0L0FD72_9EUKA</name>
<accession>A0A0L0FD72</accession>
<sequence length="98" mass="10454">MQGFYVSEFVAIVCSTFANNGLRPLWPFDTRLSLGDDFGNRIIEDSDSIGQRELGAGSRGKGLNTLSQLLGAMCQSTSLKNDHTAEEVTAVWVGGGAV</sequence>
<proteinExistence type="predicted"/>
<dbReference type="AlphaFoldDB" id="A0A0L0FD72"/>
<keyword evidence="2" id="KW-1185">Reference proteome</keyword>
<dbReference type="RefSeq" id="XP_014148592.1">
    <property type="nucleotide sequence ID" value="XM_014293117.1"/>
</dbReference>
<evidence type="ECO:0000313" key="1">
    <source>
        <dbReference type="EMBL" id="KNC74690.1"/>
    </source>
</evidence>
<organism evidence="1 2">
    <name type="scientific">Sphaeroforma arctica JP610</name>
    <dbReference type="NCBI Taxonomy" id="667725"/>
    <lineage>
        <taxon>Eukaryota</taxon>
        <taxon>Ichthyosporea</taxon>
        <taxon>Ichthyophonida</taxon>
        <taxon>Sphaeroforma</taxon>
    </lineage>
</organism>
<evidence type="ECO:0000313" key="2">
    <source>
        <dbReference type="Proteomes" id="UP000054560"/>
    </source>
</evidence>
<reference evidence="1 2" key="1">
    <citation type="submission" date="2011-02" db="EMBL/GenBank/DDBJ databases">
        <title>The Genome Sequence of Sphaeroforma arctica JP610.</title>
        <authorList>
            <consortium name="The Broad Institute Genome Sequencing Platform"/>
            <person name="Russ C."/>
            <person name="Cuomo C."/>
            <person name="Young S.K."/>
            <person name="Zeng Q."/>
            <person name="Gargeya S."/>
            <person name="Alvarado L."/>
            <person name="Berlin A."/>
            <person name="Chapman S.B."/>
            <person name="Chen Z."/>
            <person name="Freedman E."/>
            <person name="Gellesch M."/>
            <person name="Goldberg J."/>
            <person name="Griggs A."/>
            <person name="Gujja S."/>
            <person name="Heilman E."/>
            <person name="Heiman D."/>
            <person name="Howarth C."/>
            <person name="Mehta T."/>
            <person name="Neiman D."/>
            <person name="Pearson M."/>
            <person name="Roberts A."/>
            <person name="Saif S."/>
            <person name="Shea T."/>
            <person name="Shenoy N."/>
            <person name="Sisk P."/>
            <person name="Stolte C."/>
            <person name="Sykes S."/>
            <person name="White J."/>
            <person name="Yandava C."/>
            <person name="Burger G."/>
            <person name="Gray M.W."/>
            <person name="Holland P.W.H."/>
            <person name="King N."/>
            <person name="Lang F.B.F."/>
            <person name="Roger A.J."/>
            <person name="Ruiz-Trillo I."/>
            <person name="Haas B."/>
            <person name="Nusbaum C."/>
            <person name="Birren B."/>
        </authorList>
    </citation>
    <scope>NUCLEOTIDE SEQUENCE [LARGE SCALE GENOMIC DNA]</scope>
    <source>
        <strain evidence="1 2">JP610</strain>
    </source>
</reference>
<dbReference type="Proteomes" id="UP000054560">
    <property type="component" value="Unassembled WGS sequence"/>
</dbReference>
<dbReference type="GeneID" id="25913274"/>
<dbReference type="EMBL" id="KQ244167">
    <property type="protein sequence ID" value="KNC74690.1"/>
    <property type="molecule type" value="Genomic_DNA"/>
</dbReference>
<gene>
    <name evidence="1" type="ORF">SARC_12770</name>
</gene>
<protein>
    <submittedName>
        <fullName evidence="1">Uncharacterized protein</fullName>
    </submittedName>
</protein>